<dbReference type="OrthoDB" id="6028447at2"/>
<gene>
    <name evidence="1" type="ORF">E6O51_07340</name>
</gene>
<reference evidence="1 2" key="1">
    <citation type="submission" date="2019-04" db="EMBL/GenBank/DDBJ databases">
        <title>Azoarcus rhizosphaerae sp. nov. isolated from rhizosphere of Ficus religiosa.</title>
        <authorList>
            <person name="Lin S.-Y."/>
            <person name="Hameed A."/>
            <person name="Hsu Y.-H."/>
            <person name="Young C.-C."/>
        </authorList>
    </citation>
    <scope>NUCLEOTIDE SEQUENCE [LARGE SCALE GENOMIC DNA]</scope>
    <source>
        <strain evidence="1 2">CC-YHH848</strain>
    </source>
</reference>
<dbReference type="RefSeq" id="WP_136384336.1">
    <property type="nucleotide sequence ID" value="NZ_SSOD01000005.1"/>
</dbReference>
<name>A0A4S4AQE1_9RHOO</name>
<protein>
    <submittedName>
        <fullName evidence="1">Uncharacterized protein</fullName>
    </submittedName>
</protein>
<keyword evidence="2" id="KW-1185">Reference proteome</keyword>
<organism evidence="1 2">
    <name type="scientific">Pseudothauera rhizosphaerae</name>
    <dbReference type="NCBI Taxonomy" id="2565932"/>
    <lineage>
        <taxon>Bacteria</taxon>
        <taxon>Pseudomonadati</taxon>
        <taxon>Pseudomonadota</taxon>
        <taxon>Betaproteobacteria</taxon>
        <taxon>Rhodocyclales</taxon>
        <taxon>Zoogloeaceae</taxon>
        <taxon>Pseudothauera</taxon>
    </lineage>
</organism>
<dbReference type="AlphaFoldDB" id="A0A4S4AQE1"/>
<proteinExistence type="predicted"/>
<dbReference type="EMBL" id="SSOD01000005">
    <property type="protein sequence ID" value="THF61970.1"/>
    <property type="molecule type" value="Genomic_DNA"/>
</dbReference>
<evidence type="ECO:0000313" key="1">
    <source>
        <dbReference type="EMBL" id="THF61970.1"/>
    </source>
</evidence>
<dbReference type="Proteomes" id="UP000307956">
    <property type="component" value="Unassembled WGS sequence"/>
</dbReference>
<accession>A0A4S4AQE1</accession>
<comment type="caution">
    <text evidence="1">The sequence shown here is derived from an EMBL/GenBank/DDBJ whole genome shotgun (WGS) entry which is preliminary data.</text>
</comment>
<evidence type="ECO:0000313" key="2">
    <source>
        <dbReference type="Proteomes" id="UP000307956"/>
    </source>
</evidence>
<sequence>MGKIGRFLIVVGLVLVMLGAGAGILVLRTGYSIQEMDWNSDGETTVSEMLRAIDIGRRSIRKDGLECQEYFSFKDGLPVRVVCPPARE</sequence>